<dbReference type="Pfam" id="PF00005">
    <property type="entry name" value="ABC_tran"/>
    <property type="match status" value="1"/>
</dbReference>
<dbReference type="SMART" id="SM00382">
    <property type="entry name" value="AAA"/>
    <property type="match status" value="1"/>
</dbReference>
<evidence type="ECO:0000256" key="2">
    <source>
        <dbReference type="ARBA" id="ARBA00022741"/>
    </source>
</evidence>
<feature type="domain" description="ABC transporter" evidence="4">
    <location>
        <begin position="4"/>
        <end position="229"/>
    </location>
</feature>
<dbReference type="PANTHER" id="PTHR42939:SF1">
    <property type="entry name" value="ABC TRANSPORTER ATP-BINDING PROTEIN ALBC-RELATED"/>
    <property type="match status" value="1"/>
</dbReference>
<dbReference type="Proteomes" id="UP001444625">
    <property type="component" value="Unassembled WGS sequence"/>
</dbReference>
<protein>
    <submittedName>
        <fullName evidence="5">ABC transporter ATP-binding protein</fullName>
    </submittedName>
</protein>
<evidence type="ECO:0000313" key="6">
    <source>
        <dbReference type="Proteomes" id="UP001444625"/>
    </source>
</evidence>
<reference evidence="5 6" key="1">
    <citation type="submission" date="2024-05" db="EMBL/GenBank/DDBJ databases">
        <authorList>
            <person name="Haq I."/>
            <person name="Ullah Z."/>
            <person name="Ahmad R."/>
            <person name="Li M."/>
            <person name="Tong Y."/>
        </authorList>
    </citation>
    <scope>NUCLEOTIDE SEQUENCE [LARGE SCALE GENOMIC DNA]</scope>
    <source>
        <strain evidence="5 6">16A2E</strain>
    </source>
</reference>
<keyword evidence="2" id="KW-0547">Nucleotide-binding</keyword>
<evidence type="ECO:0000259" key="4">
    <source>
        <dbReference type="PROSITE" id="PS50893"/>
    </source>
</evidence>
<dbReference type="InterPro" id="IPR027417">
    <property type="entry name" value="P-loop_NTPase"/>
</dbReference>
<gene>
    <name evidence="5" type="ORF">ABC228_17490</name>
</gene>
<keyword evidence="1" id="KW-0813">Transport</keyword>
<dbReference type="SUPFAM" id="SSF52540">
    <property type="entry name" value="P-loop containing nucleoside triphosphate hydrolases"/>
    <property type="match status" value="1"/>
</dbReference>
<dbReference type="InterPro" id="IPR003593">
    <property type="entry name" value="AAA+_ATPase"/>
</dbReference>
<dbReference type="PROSITE" id="PS50893">
    <property type="entry name" value="ABC_TRANSPORTER_2"/>
    <property type="match status" value="1"/>
</dbReference>
<dbReference type="GO" id="GO:0005524">
    <property type="term" value="F:ATP binding"/>
    <property type="evidence" value="ECO:0007669"/>
    <property type="project" value="UniProtKB-KW"/>
</dbReference>
<keyword evidence="6" id="KW-1185">Reference proteome</keyword>
<dbReference type="EMBL" id="JBDIML010000008">
    <property type="protein sequence ID" value="MEN2768970.1"/>
    <property type="molecule type" value="Genomic_DNA"/>
</dbReference>
<evidence type="ECO:0000256" key="1">
    <source>
        <dbReference type="ARBA" id="ARBA00022448"/>
    </source>
</evidence>
<sequence length="299" mass="33625">MKIIECTGLVKKQGRIHALDEISFSIEENTITGLIGRNGAGKTTLLKILAGYWEETAGEVNVFSKRPFNNLHVSTNTIFVDDAMSFTNTLTLSQLLSEAGRFYPNWDMSLATGLLAYFGLHPNQVHQSLSKGKRSTFNAIVGLSSKCALTIFDEPTTGMDAAVRKDFYRALLKDYIAYPRSIIISSHHLDEIEDLLEDVLLIEQGKKLLQMPIDELKEYAVALSGKTAILMQYLHGKEVIYKQEIDNDNFYVVVRNNFQHEDMKRLGITVSPVSPNDVCVYLTRTKGGIDHVFKKRESI</sequence>
<dbReference type="RefSeq" id="WP_345826464.1">
    <property type="nucleotide sequence ID" value="NZ_JBDIML010000008.1"/>
</dbReference>
<keyword evidence="3 5" id="KW-0067">ATP-binding</keyword>
<dbReference type="InterPro" id="IPR003439">
    <property type="entry name" value="ABC_transporter-like_ATP-bd"/>
</dbReference>
<comment type="caution">
    <text evidence="5">The sequence shown here is derived from an EMBL/GenBank/DDBJ whole genome shotgun (WGS) entry which is preliminary data.</text>
</comment>
<dbReference type="InterPro" id="IPR051782">
    <property type="entry name" value="ABC_Transporter_VariousFunc"/>
</dbReference>
<accession>A0ABU9XLQ6</accession>
<evidence type="ECO:0000313" key="5">
    <source>
        <dbReference type="EMBL" id="MEN2768970.1"/>
    </source>
</evidence>
<proteinExistence type="predicted"/>
<evidence type="ECO:0000256" key="3">
    <source>
        <dbReference type="ARBA" id="ARBA00022840"/>
    </source>
</evidence>
<dbReference type="PANTHER" id="PTHR42939">
    <property type="entry name" value="ABC TRANSPORTER ATP-BINDING PROTEIN ALBC-RELATED"/>
    <property type="match status" value="1"/>
</dbReference>
<organism evidence="5 6">
    <name type="scientific">Ornithinibacillus xuwenensis</name>
    <dbReference type="NCBI Taxonomy" id="3144668"/>
    <lineage>
        <taxon>Bacteria</taxon>
        <taxon>Bacillati</taxon>
        <taxon>Bacillota</taxon>
        <taxon>Bacilli</taxon>
        <taxon>Bacillales</taxon>
        <taxon>Bacillaceae</taxon>
        <taxon>Ornithinibacillus</taxon>
    </lineage>
</organism>
<name>A0ABU9XLQ6_9BACI</name>
<dbReference type="Gene3D" id="3.40.50.300">
    <property type="entry name" value="P-loop containing nucleotide triphosphate hydrolases"/>
    <property type="match status" value="1"/>
</dbReference>